<evidence type="ECO:0000256" key="2">
    <source>
        <dbReference type="SAM" id="Phobius"/>
    </source>
</evidence>
<dbReference type="InterPro" id="IPR001646">
    <property type="entry name" value="5peptide_repeat"/>
</dbReference>
<keyword evidence="1" id="KW-0677">Repeat</keyword>
<keyword evidence="5" id="KW-1185">Reference proteome</keyword>
<keyword evidence="2" id="KW-1133">Transmembrane helix</keyword>
<keyword evidence="2" id="KW-0812">Transmembrane</keyword>
<evidence type="ECO:0000256" key="1">
    <source>
        <dbReference type="ARBA" id="ARBA00022737"/>
    </source>
</evidence>
<dbReference type="InterPro" id="IPR013099">
    <property type="entry name" value="K_chnl_dom"/>
</dbReference>
<feature type="transmembrane region" description="Helical" evidence="2">
    <location>
        <begin position="399"/>
        <end position="420"/>
    </location>
</feature>
<organism evidence="4 5">
    <name type="scientific">Halococcoides cellulosivorans</name>
    <dbReference type="NCBI Taxonomy" id="1679096"/>
    <lineage>
        <taxon>Archaea</taxon>
        <taxon>Methanobacteriati</taxon>
        <taxon>Methanobacteriota</taxon>
        <taxon>Stenosarchaea group</taxon>
        <taxon>Halobacteria</taxon>
        <taxon>Halobacteriales</taxon>
        <taxon>Haloarculaceae</taxon>
        <taxon>Halococcoides</taxon>
    </lineage>
</organism>
<dbReference type="Pfam" id="PF00805">
    <property type="entry name" value="Pentapeptide"/>
    <property type="match status" value="3"/>
</dbReference>
<dbReference type="EMBL" id="CP028858">
    <property type="protein sequence ID" value="AWB28483.1"/>
    <property type="molecule type" value="Genomic_DNA"/>
</dbReference>
<dbReference type="Pfam" id="PF07885">
    <property type="entry name" value="Ion_trans_2"/>
    <property type="match status" value="1"/>
</dbReference>
<evidence type="ECO:0000313" key="5">
    <source>
        <dbReference type="Proteomes" id="UP000244727"/>
    </source>
</evidence>
<dbReference type="KEGG" id="harc:HARCEL1_12615"/>
<name>A0A2R4X451_9EURY</name>
<dbReference type="Proteomes" id="UP000244727">
    <property type="component" value="Chromosome"/>
</dbReference>
<dbReference type="Gene3D" id="2.160.20.80">
    <property type="entry name" value="E3 ubiquitin-protein ligase SopA"/>
    <property type="match status" value="1"/>
</dbReference>
<sequence>MLNVNLQNADLFKADLSDADLGSANLSDVNLMMANIHEANLGHADLSDANLIAANIQDADYSFAELPRALLWSAKLHGTNLHRSDLSGAEFLFSTIEEADFTGANLEDVDLSNAEVHNCIFEGANLTSMECDGATFGGNYLYAARLLDIHISDRTNFEAPPGDVFDADPIDTPSLEIPPAIDSIEWIVLNPDLDSVEIDAEDHHLRDPDPSIFEIKRRGLRRWFALRRMDDPDTDEKGITHFEKARNAYRERERLYRENSLTDRIGDAYEGAKRAQHREALAKGNWFSYVGLAARKWTMGYGERPWLLVGISGVLIIGSAVFYPMLGGVQVGDGSGDIVGGSILTRIPPLVPDAVASLPLVEPLAHHGSVFLTSLYFSVITFTTLGYGGIQPHGSLVKAFASLESLIGTIILAMFVAVYARNKMR</sequence>
<dbReference type="AlphaFoldDB" id="A0A2R4X451"/>
<evidence type="ECO:0000259" key="3">
    <source>
        <dbReference type="Pfam" id="PF07885"/>
    </source>
</evidence>
<dbReference type="SUPFAM" id="SSF81324">
    <property type="entry name" value="Voltage-gated potassium channels"/>
    <property type="match status" value="1"/>
</dbReference>
<evidence type="ECO:0000313" key="4">
    <source>
        <dbReference type="EMBL" id="AWB28483.1"/>
    </source>
</evidence>
<reference evidence="4 5" key="1">
    <citation type="submission" date="2018-04" db="EMBL/GenBank/DDBJ databases">
        <title>Halococcoides cellulosivorans gen. nov., sp. nov., an extremely halophilic cellulose-utilizing haloarchaeon from hypersaline lakes.</title>
        <authorList>
            <person name="Sorokin D.Y."/>
            <person name="Toshchakov S.V."/>
            <person name="Samarov N.I."/>
            <person name="Korzhenkov A."/>
            <person name="Kublanov I.V."/>
        </authorList>
    </citation>
    <scope>NUCLEOTIDE SEQUENCE [LARGE SCALE GENOMIC DNA]</scope>
    <source>
        <strain evidence="4 5">HArcel1</strain>
    </source>
</reference>
<feature type="domain" description="Potassium channel" evidence="3">
    <location>
        <begin position="370"/>
        <end position="421"/>
    </location>
</feature>
<feature type="transmembrane region" description="Helical" evidence="2">
    <location>
        <begin position="368"/>
        <end position="387"/>
    </location>
</feature>
<feature type="transmembrane region" description="Helical" evidence="2">
    <location>
        <begin position="305"/>
        <end position="326"/>
    </location>
</feature>
<accession>A0A2R4X451</accession>
<gene>
    <name evidence="4" type="ORF">HARCEL1_12615</name>
</gene>
<dbReference type="PANTHER" id="PTHR47485">
    <property type="entry name" value="THYLAKOID LUMENAL 17.4 KDA PROTEIN, CHLOROPLASTIC"/>
    <property type="match status" value="1"/>
</dbReference>
<dbReference type="PANTHER" id="PTHR47485:SF1">
    <property type="entry name" value="THYLAKOID LUMENAL 17.4 KDA PROTEIN, CHLOROPLASTIC"/>
    <property type="match status" value="1"/>
</dbReference>
<dbReference type="SUPFAM" id="SSF141571">
    <property type="entry name" value="Pentapeptide repeat-like"/>
    <property type="match status" value="1"/>
</dbReference>
<proteinExistence type="predicted"/>
<keyword evidence="2" id="KW-0472">Membrane</keyword>
<protein>
    <recommendedName>
        <fullName evidence="3">Potassium channel domain-containing protein</fullName>
    </recommendedName>
</protein>
<dbReference type="Gene3D" id="1.10.287.70">
    <property type="match status" value="1"/>
</dbReference>